<dbReference type="Pfam" id="PF00496">
    <property type="entry name" value="SBP_bac_5"/>
    <property type="match status" value="1"/>
</dbReference>
<dbReference type="PIRSF" id="PIRSF002741">
    <property type="entry name" value="MppA"/>
    <property type="match status" value="1"/>
</dbReference>
<reference evidence="7" key="2">
    <citation type="submission" date="2020-09" db="EMBL/GenBank/DDBJ databases">
        <authorList>
            <person name="Sun Q."/>
            <person name="Zhou Y."/>
        </authorList>
    </citation>
    <scope>NUCLEOTIDE SEQUENCE</scope>
    <source>
        <strain evidence="7">CGMCC 1.15085</strain>
    </source>
</reference>
<dbReference type="InterPro" id="IPR000914">
    <property type="entry name" value="SBP_5_dom"/>
</dbReference>
<evidence type="ECO:0000256" key="4">
    <source>
        <dbReference type="ARBA" id="ARBA00022729"/>
    </source>
</evidence>
<organism evidence="7 8">
    <name type="scientific">Flexivirga endophytica</name>
    <dbReference type="NCBI Taxonomy" id="1849103"/>
    <lineage>
        <taxon>Bacteria</taxon>
        <taxon>Bacillati</taxon>
        <taxon>Actinomycetota</taxon>
        <taxon>Actinomycetes</taxon>
        <taxon>Micrococcales</taxon>
        <taxon>Dermacoccaceae</taxon>
        <taxon>Flexivirga</taxon>
    </lineage>
</organism>
<accession>A0A916T2A2</accession>
<proteinExistence type="inferred from homology"/>
<comment type="similarity">
    <text evidence="2">Belongs to the bacterial solute-binding protein 5 family.</text>
</comment>
<keyword evidence="3" id="KW-0813">Transport</keyword>
<dbReference type="Proteomes" id="UP000636793">
    <property type="component" value="Unassembled WGS sequence"/>
</dbReference>
<evidence type="ECO:0000259" key="6">
    <source>
        <dbReference type="Pfam" id="PF00496"/>
    </source>
</evidence>
<dbReference type="PROSITE" id="PS51257">
    <property type="entry name" value="PROKAR_LIPOPROTEIN"/>
    <property type="match status" value="1"/>
</dbReference>
<dbReference type="Gene3D" id="3.10.105.10">
    <property type="entry name" value="Dipeptide-binding Protein, Domain 3"/>
    <property type="match status" value="1"/>
</dbReference>
<dbReference type="PANTHER" id="PTHR30290">
    <property type="entry name" value="PERIPLASMIC BINDING COMPONENT OF ABC TRANSPORTER"/>
    <property type="match status" value="1"/>
</dbReference>
<comment type="subcellular location">
    <subcellularLocation>
        <location evidence="1">Cell envelope</location>
    </subcellularLocation>
</comment>
<protein>
    <submittedName>
        <fullName evidence="7">Peptide ABC transporter substrate-binding protein</fullName>
    </submittedName>
</protein>
<dbReference type="RefSeq" id="WP_188836793.1">
    <property type="nucleotide sequence ID" value="NZ_BMHI01000003.1"/>
</dbReference>
<evidence type="ECO:0000256" key="3">
    <source>
        <dbReference type="ARBA" id="ARBA00022448"/>
    </source>
</evidence>
<comment type="caution">
    <text evidence="7">The sequence shown here is derived from an EMBL/GenBank/DDBJ whole genome shotgun (WGS) entry which is preliminary data.</text>
</comment>
<dbReference type="GO" id="GO:0042597">
    <property type="term" value="C:periplasmic space"/>
    <property type="evidence" value="ECO:0007669"/>
    <property type="project" value="UniProtKB-ARBA"/>
</dbReference>
<dbReference type="GO" id="GO:1904680">
    <property type="term" value="F:peptide transmembrane transporter activity"/>
    <property type="evidence" value="ECO:0007669"/>
    <property type="project" value="TreeGrafter"/>
</dbReference>
<evidence type="ECO:0000256" key="2">
    <source>
        <dbReference type="ARBA" id="ARBA00005695"/>
    </source>
</evidence>
<evidence type="ECO:0000256" key="1">
    <source>
        <dbReference type="ARBA" id="ARBA00004196"/>
    </source>
</evidence>
<feature type="domain" description="Solute-binding protein family 5" evidence="6">
    <location>
        <begin position="91"/>
        <end position="448"/>
    </location>
</feature>
<dbReference type="PANTHER" id="PTHR30290:SF10">
    <property type="entry name" value="PERIPLASMIC OLIGOPEPTIDE-BINDING PROTEIN-RELATED"/>
    <property type="match status" value="1"/>
</dbReference>
<sequence>MRRPTAHRRRNLGLLAGGCAVTVAIAGCSSSSGSGENAGKSGKVVDGATFSMALNSDPGNLDPQGSAANNVLQIAALAYDSLVSTSAKGRIQPQLASKWKVSGRTVSLTLNSGITCSDGSAFTAAQAADNINYVGNPKNKSPLVGAFLPAGATAKSAGSTVTITLPGPAPFILNGLASVPMVCAKGMANRKSLAKSTDGTGPYQLDRAQPNSSYVFSKRSGYTWGPAGAKTATSGMPAKIDLKVITNETTAANLMLSGQLNAGTFIGPDITRLQAAKLYSVSTATIIGETWYNHAASSPTSDPKVRQALSMATDNKQLQKVLTSGRGSGPTSFAVAPPVACRGNSVSAALPKFDLAKAKSLLEADGWVAGSDGYRRKGGKQLSVRFLYSTTFGTAGSSAAELTAAQWKKLGVKVSMKGQETTTLLSTIFSTGNWDIGWVPLNVNSPDQLIGFMSGPSAPKGNNFAGIDNATYRAEVAKAQSMSGAAGCKHWLSAESSLVKAADVIPWANQKRLTFGKGATFELIGVLQPTSIRMVS</sequence>
<dbReference type="EMBL" id="BMHI01000003">
    <property type="protein sequence ID" value="GGB29024.1"/>
    <property type="molecule type" value="Genomic_DNA"/>
</dbReference>
<dbReference type="InterPro" id="IPR030678">
    <property type="entry name" value="Peptide/Ni-bd"/>
</dbReference>
<dbReference type="SUPFAM" id="SSF53850">
    <property type="entry name" value="Periplasmic binding protein-like II"/>
    <property type="match status" value="1"/>
</dbReference>
<keyword evidence="8" id="KW-1185">Reference proteome</keyword>
<dbReference type="GO" id="GO:0043190">
    <property type="term" value="C:ATP-binding cassette (ABC) transporter complex"/>
    <property type="evidence" value="ECO:0007669"/>
    <property type="project" value="InterPro"/>
</dbReference>
<dbReference type="AlphaFoldDB" id="A0A916T2A2"/>
<feature type="chain" id="PRO_5036989272" evidence="5">
    <location>
        <begin position="27"/>
        <end position="536"/>
    </location>
</feature>
<feature type="signal peptide" evidence="5">
    <location>
        <begin position="1"/>
        <end position="26"/>
    </location>
</feature>
<name>A0A916T2A2_9MICO</name>
<evidence type="ECO:0000313" key="7">
    <source>
        <dbReference type="EMBL" id="GGB29024.1"/>
    </source>
</evidence>
<keyword evidence="4 5" id="KW-0732">Signal</keyword>
<evidence type="ECO:0000256" key="5">
    <source>
        <dbReference type="SAM" id="SignalP"/>
    </source>
</evidence>
<dbReference type="InterPro" id="IPR039424">
    <property type="entry name" value="SBP_5"/>
</dbReference>
<dbReference type="GO" id="GO:0015833">
    <property type="term" value="P:peptide transport"/>
    <property type="evidence" value="ECO:0007669"/>
    <property type="project" value="TreeGrafter"/>
</dbReference>
<dbReference type="GO" id="GO:0030313">
    <property type="term" value="C:cell envelope"/>
    <property type="evidence" value="ECO:0007669"/>
    <property type="project" value="UniProtKB-SubCell"/>
</dbReference>
<dbReference type="CDD" id="cd00995">
    <property type="entry name" value="PBP2_NikA_DppA_OppA_like"/>
    <property type="match status" value="1"/>
</dbReference>
<reference evidence="7" key="1">
    <citation type="journal article" date="2014" name="Int. J. Syst. Evol. Microbiol.">
        <title>Complete genome sequence of Corynebacterium casei LMG S-19264T (=DSM 44701T), isolated from a smear-ripened cheese.</title>
        <authorList>
            <consortium name="US DOE Joint Genome Institute (JGI-PGF)"/>
            <person name="Walter F."/>
            <person name="Albersmeier A."/>
            <person name="Kalinowski J."/>
            <person name="Ruckert C."/>
        </authorList>
    </citation>
    <scope>NUCLEOTIDE SEQUENCE</scope>
    <source>
        <strain evidence="7">CGMCC 1.15085</strain>
    </source>
</reference>
<dbReference type="Gene3D" id="3.40.190.10">
    <property type="entry name" value="Periplasmic binding protein-like II"/>
    <property type="match status" value="1"/>
</dbReference>
<gene>
    <name evidence="7" type="ORF">GCM10011492_19150</name>
</gene>
<evidence type="ECO:0000313" key="8">
    <source>
        <dbReference type="Proteomes" id="UP000636793"/>
    </source>
</evidence>